<organism evidence="3 4">
    <name type="scientific">Candidatus Kaiserbacteria bacterium GW2011_GWC2_49_12</name>
    <dbReference type="NCBI Taxonomy" id="1618675"/>
    <lineage>
        <taxon>Bacteria</taxon>
        <taxon>Candidatus Kaiseribacteriota</taxon>
    </lineage>
</organism>
<evidence type="ECO:0000256" key="1">
    <source>
        <dbReference type="SAM" id="MobiDB-lite"/>
    </source>
</evidence>
<evidence type="ECO:0000313" key="4">
    <source>
        <dbReference type="Proteomes" id="UP000034589"/>
    </source>
</evidence>
<feature type="compositionally biased region" description="Gly residues" evidence="1">
    <location>
        <begin position="460"/>
        <end position="470"/>
    </location>
</feature>
<evidence type="ECO:0000259" key="2">
    <source>
        <dbReference type="Pfam" id="PF10412"/>
    </source>
</evidence>
<dbReference type="InterPro" id="IPR051162">
    <property type="entry name" value="T4SS_component"/>
</dbReference>
<dbReference type="Pfam" id="PF10412">
    <property type="entry name" value="TrwB_AAD_bind"/>
    <property type="match status" value="1"/>
</dbReference>
<protein>
    <recommendedName>
        <fullName evidence="2">Type IV secretion system coupling protein TraD DNA-binding domain-containing protein</fullName>
    </recommendedName>
</protein>
<accession>A0A0G1YMZ0</accession>
<dbReference type="Proteomes" id="UP000034589">
    <property type="component" value="Unassembled WGS sequence"/>
</dbReference>
<dbReference type="Gene3D" id="3.40.50.300">
    <property type="entry name" value="P-loop containing nucleotide triphosphate hydrolases"/>
    <property type="match status" value="2"/>
</dbReference>
<feature type="compositionally biased region" description="Basic and acidic residues" evidence="1">
    <location>
        <begin position="406"/>
        <end position="418"/>
    </location>
</feature>
<proteinExistence type="predicted"/>
<gene>
    <name evidence="3" type="ORF">UY39_C0009G0008</name>
</gene>
<feature type="compositionally biased region" description="Polar residues" evidence="1">
    <location>
        <begin position="574"/>
        <end position="594"/>
    </location>
</feature>
<feature type="domain" description="Type IV secretion system coupling protein TraD DNA-binding" evidence="2">
    <location>
        <begin position="37"/>
        <end position="346"/>
    </location>
</feature>
<feature type="region of interest" description="Disordered" evidence="1">
    <location>
        <begin position="433"/>
        <end position="619"/>
    </location>
</feature>
<reference evidence="3 4" key="1">
    <citation type="journal article" date="2015" name="Nature">
        <title>rRNA introns, odd ribosomes, and small enigmatic genomes across a large radiation of phyla.</title>
        <authorList>
            <person name="Brown C.T."/>
            <person name="Hug L.A."/>
            <person name="Thomas B.C."/>
            <person name="Sharon I."/>
            <person name="Castelle C.J."/>
            <person name="Singh A."/>
            <person name="Wilkins M.J."/>
            <person name="Williams K.H."/>
            <person name="Banfield J.F."/>
        </authorList>
    </citation>
    <scope>NUCLEOTIDE SEQUENCE [LARGE SCALE GENOMIC DNA]</scope>
</reference>
<sequence length="619" mass="68498">MSPGANKDDDRRINYFASTHTRGKREMFGIRAVDRGKHVYIIGKTGMGKSTMLENMAIQDIQNGEGLAFIDPHGATAEKLLDFVPHERIKDVVYFAPFDTDHPIGFNVMEDVGYDKRHLVVSGLMGALKRIWVDAWSARMEYILQNTLLALLEYPGSTLLDVNRMLTNKSFRTSVVDKITDPIVKSFWAEEFASFTDTYAREATPAIQNKVGQFTSNPLIRNIVGQPTSSFDLRKMMDEKKIFIVNLSKGRMGETNAALLGSMLVVKIYLAAMSRADEPAARLAKLPRCYFYVDEFQSMMNEAFADILSESRKYKLALTLANQYIEQMEEKVRDAVFGNVGTLVCFRVGPFDAEVLKTIFEPTFVAEDLVGLGIGQIYLTLMIDGVGSRPFSAETIPPIDPPTISYRDDVIRSSREQYSRSRVDMEAFIMRQQKEFAPPPKQDKKRFQEQAGGGRREGGGGRFHSGGGGSVRHEEKERPQYRPGSAGIRDIHYRDTNPQPPLSPHPETGSPPGRSALRAAIAAARPPDSTRGSTGRSPADILREKKAAKMTYTNPQTSRPSTAAAPNVRDNASHEQSGLPTEAQNHQKNGSVHASAQAGEVSPEVLAQVLGRDGDKGST</sequence>
<dbReference type="InterPro" id="IPR027417">
    <property type="entry name" value="P-loop_NTPase"/>
</dbReference>
<feature type="compositionally biased region" description="Basic and acidic residues" evidence="1">
    <location>
        <begin position="441"/>
        <end position="459"/>
    </location>
</feature>
<dbReference type="AlphaFoldDB" id="A0A0G1YMZ0"/>
<dbReference type="InterPro" id="IPR019476">
    <property type="entry name" value="T4SS_TraD_DNA-bd"/>
</dbReference>
<dbReference type="PANTHER" id="PTHR30121">
    <property type="entry name" value="UNCHARACTERIZED PROTEIN YJGR-RELATED"/>
    <property type="match status" value="1"/>
</dbReference>
<name>A0A0G1YMZ0_9BACT</name>
<dbReference type="PANTHER" id="PTHR30121:SF11">
    <property type="entry name" value="AAA+ ATPASE DOMAIN-CONTAINING PROTEIN"/>
    <property type="match status" value="1"/>
</dbReference>
<dbReference type="EMBL" id="LCPV01000009">
    <property type="protein sequence ID" value="KKW07729.1"/>
    <property type="molecule type" value="Genomic_DNA"/>
</dbReference>
<comment type="caution">
    <text evidence="3">The sequence shown here is derived from an EMBL/GenBank/DDBJ whole genome shotgun (WGS) entry which is preliminary data.</text>
</comment>
<feature type="compositionally biased region" description="Basic and acidic residues" evidence="1">
    <location>
        <begin position="471"/>
        <end position="480"/>
    </location>
</feature>
<evidence type="ECO:0000313" key="3">
    <source>
        <dbReference type="EMBL" id="KKW07729.1"/>
    </source>
</evidence>
<feature type="compositionally biased region" description="Low complexity" evidence="1">
    <location>
        <begin position="514"/>
        <end position="525"/>
    </location>
</feature>
<feature type="region of interest" description="Disordered" evidence="1">
    <location>
        <begin position="394"/>
        <end position="418"/>
    </location>
</feature>
<dbReference type="CDD" id="cd01127">
    <property type="entry name" value="TrwB_TraG_TraD_VirD4"/>
    <property type="match status" value="1"/>
</dbReference>
<dbReference type="SUPFAM" id="SSF52540">
    <property type="entry name" value="P-loop containing nucleoside triphosphate hydrolases"/>
    <property type="match status" value="1"/>
</dbReference>
<feature type="compositionally biased region" description="Polar residues" evidence="1">
    <location>
        <begin position="551"/>
        <end position="561"/>
    </location>
</feature>